<dbReference type="Gene3D" id="1.10.10.60">
    <property type="entry name" value="Homeodomain-like"/>
    <property type="match status" value="1"/>
</dbReference>
<dbReference type="SUPFAM" id="SSF46689">
    <property type="entry name" value="Homeodomain-like"/>
    <property type="match status" value="1"/>
</dbReference>
<dbReference type="AlphaFoldDB" id="A0A9Q8YFR3"/>
<evidence type="ECO:0000313" key="5">
    <source>
        <dbReference type="EMBL" id="USJ27721.1"/>
    </source>
</evidence>
<dbReference type="GO" id="GO:0003700">
    <property type="term" value="F:DNA-binding transcription factor activity"/>
    <property type="evidence" value="ECO:0007669"/>
    <property type="project" value="InterPro"/>
</dbReference>
<accession>A0A9Q8YFR3</accession>
<evidence type="ECO:0000313" key="6">
    <source>
        <dbReference type="Proteomes" id="UP001055460"/>
    </source>
</evidence>
<keyword evidence="5" id="KW-0614">Plasmid</keyword>
<proteinExistence type="predicted"/>
<sequence length="389" mass="42589">MCRSLLAPLFVGLGAAIASVAVVLWGWPDVSSLLSVLLRNLVSPGMSVDDFRGSLAILGGVVLCPENGSMTGFQATANDAILGDLQALEPNWRWSLVSGADEVRPFIYSGQPLQSAWLTRVRHSAGLQAVARRDTPLVSFFFVLTGNIQISDRRARTLLSILPNHLASVRTAAGDRISIQDQSSWLALHISEQDLRRSFEDLTGTPYMQEFVLPLTHYSNDSPQGLYQTLRQAQRDLASSSEEVRSMLGKAYQQLALVKLFSNAPRNLVATYRQSKSGDVPARLLKAEAFMRANLTAPLTIEDLAVFAGCSPRELQRLFLTNRGRTPMGVLCNYRLAAAHGAIKEGRVQSITDLALSLQFSNPGRFSALYKAAYGLKPSLVLRFAHSEE</sequence>
<geneLocation type="plasmid" evidence="5 6">
    <name>pB</name>
</geneLocation>
<dbReference type="InterPro" id="IPR018060">
    <property type="entry name" value="HTH_AraC"/>
</dbReference>
<dbReference type="Pfam" id="PF12833">
    <property type="entry name" value="HTH_18"/>
    <property type="match status" value="1"/>
</dbReference>
<dbReference type="InterPro" id="IPR009057">
    <property type="entry name" value="Homeodomain-like_sf"/>
</dbReference>
<reference evidence="5" key="1">
    <citation type="submission" date="2022-06" db="EMBL/GenBank/DDBJ databases">
        <title>Physiological and biochemical characterization and genomic elucidation of a strain of the genus Ensifer adhaerens M8 that combines arsenic oxidation and chromium reduction.</title>
        <authorList>
            <person name="Li X."/>
            <person name="Yu c."/>
        </authorList>
    </citation>
    <scope>NUCLEOTIDE SEQUENCE</scope>
    <source>
        <strain evidence="5">M8</strain>
        <plasmid evidence="5">pB</plasmid>
    </source>
</reference>
<keyword evidence="2" id="KW-0238">DNA-binding</keyword>
<dbReference type="SMART" id="SM00342">
    <property type="entry name" value="HTH_ARAC"/>
    <property type="match status" value="1"/>
</dbReference>
<feature type="domain" description="HTH araC/xylS-type" evidence="4">
    <location>
        <begin position="285"/>
        <end position="384"/>
    </location>
</feature>
<evidence type="ECO:0000259" key="4">
    <source>
        <dbReference type="PROSITE" id="PS01124"/>
    </source>
</evidence>
<protein>
    <submittedName>
        <fullName evidence="5">Helix-turn-helix transcriptional regulator</fullName>
    </submittedName>
</protein>
<dbReference type="PROSITE" id="PS01124">
    <property type="entry name" value="HTH_ARAC_FAMILY_2"/>
    <property type="match status" value="1"/>
</dbReference>
<dbReference type="InterPro" id="IPR018062">
    <property type="entry name" value="HTH_AraC-typ_CS"/>
</dbReference>
<dbReference type="Proteomes" id="UP001055460">
    <property type="component" value="Plasmid pB"/>
</dbReference>
<dbReference type="InterPro" id="IPR050204">
    <property type="entry name" value="AraC_XylS_family_regulators"/>
</dbReference>
<name>A0A9Q8YFR3_ENSAD</name>
<keyword evidence="1" id="KW-0805">Transcription regulation</keyword>
<dbReference type="EMBL" id="CP098809">
    <property type="protein sequence ID" value="USJ27721.1"/>
    <property type="molecule type" value="Genomic_DNA"/>
</dbReference>
<evidence type="ECO:0000256" key="1">
    <source>
        <dbReference type="ARBA" id="ARBA00023015"/>
    </source>
</evidence>
<organism evidence="5 6">
    <name type="scientific">Ensifer adhaerens</name>
    <name type="common">Sinorhizobium morelense</name>
    <dbReference type="NCBI Taxonomy" id="106592"/>
    <lineage>
        <taxon>Bacteria</taxon>
        <taxon>Pseudomonadati</taxon>
        <taxon>Pseudomonadota</taxon>
        <taxon>Alphaproteobacteria</taxon>
        <taxon>Hyphomicrobiales</taxon>
        <taxon>Rhizobiaceae</taxon>
        <taxon>Sinorhizobium/Ensifer group</taxon>
        <taxon>Ensifer</taxon>
    </lineage>
</organism>
<keyword evidence="3" id="KW-0804">Transcription</keyword>
<gene>
    <name evidence="5" type="ORF">NE863_27840</name>
</gene>
<dbReference type="PANTHER" id="PTHR46796:SF12">
    <property type="entry name" value="HTH-TYPE DNA-BINDING TRANSCRIPTIONAL ACTIVATOR EUTR"/>
    <property type="match status" value="1"/>
</dbReference>
<evidence type="ECO:0000256" key="2">
    <source>
        <dbReference type="ARBA" id="ARBA00023125"/>
    </source>
</evidence>
<dbReference type="PROSITE" id="PS00041">
    <property type="entry name" value="HTH_ARAC_FAMILY_1"/>
    <property type="match status" value="1"/>
</dbReference>
<evidence type="ECO:0000256" key="3">
    <source>
        <dbReference type="ARBA" id="ARBA00023163"/>
    </source>
</evidence>
<dbReference type="RefSeq" id="WP_252161257.1">
    <property type="nucleotide sequence ID" value="NZ_CP098809.1"/>
</dbReference>
<dbReference type="GO" id="GO:0043565">
    <property type="term" value="F:sequence-specific DNA binding"/>
    <property type="evidence" value="ECO:0007669"/>
    <property type="project" value="InterPro"/>
</dbReference>
<dbReference type="PANTHER" id="PTHR46796">
    <property type="entry name" value="HTH-TYPE TRANSCRIPTIONAL ACTIVATOR RHAS-RELATED"/>
    <property type="match status" value="1"/>
</dbReference>